<evidence type="ECO:0000313" key="3">
    <source>
        <dbReference type="EMBL" id="EQD35790.1"/>
    </source>
</evidence>
<gene>
    <name evidence="3" type="ORF">B1B_16761</name>
</gene>
<keyword evidence="1" id="KW-0880">Kelch repeat</keyword>
<dbReference type="Gene3D" id="2.120.10.80">
    <property type="entry name" value="Kelch-type beta propeller"/>
    <property type="match status" value="1"/>
</dbReference>
<keyword evidence="2" id="KW-0677">Repeat</keyword>
<comment type="caution">
    <text evidence="3">The sequence shown here is derived from an EMBL/GenBank/DDBJ whole genome shotgun (WGS) entry which is preliminary data.</text>
</comment>
<dbReference type="InterPro" id="IPR015915">
    <property type="entry name" value="Kelch-typ_b-propeller"/>
</dbReference>
<dbReference type="Pfam" id="PF24681">
    <property type="entry name" value="Kelch_KLHDC2_KLHL20_DRC7"/>
    <property type="match status" value="1"/>
</dbReference>
<name>T1A1S9_9ZZZZ</name>
<dbReference type="EMBL" id="AUZY01011171">
    <property type="protein sequence ID" value="EQD35790.1"/>
    <property type="molecule type" value="Genomic_DNA"/>
</dbReference>
<dbReference type="SUPFAM" id="SSF117281">
    <property type="entry name" value="Kelch motif"/>
    <property type="match status" value="1"/>
</dbReference>
<feature type="non-terminal residue" evidence="3">
    <location>
        <position position="149"/>
    </location>
</feature>
<evidence type="ECO:0000256" key="2">
    <source>
        <dbReference type="ARBA" id="ARBA00022737"/>
    </source>
</evidence>
<evidence type="ECO:0000256" key="1">
    <source>
        <dbReference type="ARBA" id="ARBA00022441"/>
    </source>
</evidence>
<reference evidence="3" key="1">
    <citation type="submission" date="2013-08" db="EMBL/GenBank/DDBJ databases">
        <authorList>
            <person name="Mendez C."/>
            <person name="Richter M."/>
            <person name="Ferrer M."/>
            <person name="Sanchez J."/>
        </authorList>
    </citation>
    <scope>NUCLEOTIDE SEQUENCE</scope>
</reference>
<organism evidence="3">
    <name type="scientific">mine drainage metagenome</name>
    <dbReference type="NCBI Taxonomy" id="410659"/>
    <lineage>
        <taxon>unclassified sequences</taxon>
        <taxon>metagenomes</taxon>
        <taxon>ecological metagenomes</taxon>
    </lineage>
</organism>
<reference evidence="3" key="2">
    <citation type="journal article" date="2014" name="ISME J.">
        <title>Microbial stratification in low pH oxic and suboxic macroscopic growths along an acid mine drainage.</title>
        <authorList>
            <person name="Mendez-Garcia C."/>
            <person name="Mesa V."/>
            <person name="Sprenger R.R."/>
            <person name="Richter M."/>
            <person name="Diez M.S."/>
            <person name="Solano J."/>
            <person name="Bargiela R."/>
            <person name="Golyshina O.V."/>
            <person name="Manteca A."/>
            <person name="Ramos J.L."/>
            <person name="Gallego J.R."/>
            <person name="Llorente I."/>
            <person name="Martins Dos Santos V.A."/>
            <person name="Jensen O.N."/>
            <person name="Pelaez A.I."/>
            <person name="Sanchez J."/>
            <person name="Ferrer M."/>
        </authorList>
    </citation>
    <scope>NUCLEOTIDE SEQUENCE</scope>
</reference>
<proteinExistence type="predicted"/>
<accession>T1A1S9</accession>
<protein>
    <submittedName>
        <fullName evidence="3">Kelch domain-containing protein 4 isoform</fullName>
    </submittedName>
</protein>
<dbReference type="PANTHER" id="PTHR46093">
    <property type="entry name" value="ACYL-COA-BINDING DOMAIN-CONTAINING PROTEIN 5"/>
    <property type="match status" value="1"/>
</dbReference>
<dbReference type="PANTHER" id="PTHR46093:SF18">
    <property type="entry name" value="FIBRONECTIN TYPE-III DOMAIN-CONTAINING PROTEIN"/>
    <property type="match status" value="1"/>
</dbReference>
<dbReference type="AlphaFoldDB" id="T1A1S9"/>
<sequence length="149" mass="16651">MNGSSAVETWNQLAPTTSPSVRYQSAMAYYPITKELIMFGGYNGINYLNDTWSWNGNIWNQLLAQTIHPSNRQGAALSLSSTGNYIIFGGYDGSTYYNDTWIYNNNTWELIIPNGITGSPPVSQYPRMVYDSKVTNNILLLISNSITLT</sequence>